<dbReference type="EnsemblPlants" id="KEH27805">
    <property type="protein sequence ID" value="KEH27805"/>
    <property type="gene ID" value="MTR_5g038795"/>
</dbReference>
<dbReference type="PaxDb" id="3880-AES96580"/>
<dbReference type="AlphaFoldDB" id="A0A072UPP3"/>
<evidence type="ECO:0000313" key="2">
    <source>
        <dbReference type="EnsemblPlants" id="KEH27805"/>
    </source>
</evidence>
<dbReference type="Proteomes" id="UP000002051">
    <property type="component" value="Chromosome 5"/>
</dbReference>
<accession>A0A072UPP3</accession>
<gene>
    <name evidence="1" type="ordered locus">MTR_5g038795</name>
</gene>
<name>A0A072UPP3_MEDTR</name>
<dbReference type="HOGENOM" id="CLU_3109443_0_0_1"/>
<protein>
    <submittedName>
        <fullName evidence="1 2">Uncharacterized protein</fullName>
    </submittedName>
</protein>
<sequence length="51" mass="5854">MWQWRRHMNVFRFVAETEGVGELPELASAVFVDGEMTVTVVMVIGDDRVEI</sequence>
<evidence type="ECO:0000313" key="1">
    <source>
        <dbReference type="EMBL" id="KEH27805.1"/>
    </source>
</evidence>
<reference evidence="1 3" key="1">
    <citation type="journal article" date="2011" name="Nature">
        <title>The Medicago genome provides insight into the evolution of rhizobial symbioses.</title>
        <authorList>
            <person name="Young N.D."/>
            <person name="Debelle F."/>
            <person name="Oldroyd G.E."/>
            <person name="Geurts R."/>
            <person name="Cannon S.B."/>
            <person name="Udvardi M.K."/>
            <person name="Benedito V.A."/>
            <person name="Mayer K.F."/>
            <person name="Gouzy J."/>
            <person name="Schoof H."/>
            <person name="Van de Peer Y."/>
            <person name="Proost S."/>
            <person name="Cook D.R."/>
            <person name="Meyers B.C."/>
            <person name="Spannagl M."/>
            <person name="Cheung F."/>
            <person name="De Mita S."/>
            <person name="Krishnakumar V."/>
            <person name="Gundlach H."/>
            <person name="Zhou S."/>
            <person name="Mudge J."/>
            <person name="Bharti A.K."/>
            <person name="Murray J.D."/>
            <person name="Naoumkina M.A."/>
            <person name="Rosen B."/>
            <person name="Silverstein K.A."/>
            <person name="Tang H."/>
            <person name="Rombauts S."/>
            <person name="Zhao P.X."/>
            <person name="Zhou P."/>
            <person name="Barbe V."/>
            <person name="Bardou P."/>
            <person name="Bechner M."/>
            <person name="Bellec A."/>
            <person name="Berger A."/>
            <person name="Berges H."/>
            <person name="Bidwell S."/>
            <person name="Bisseling T."/>
            <person name="Choisne N."/>
            <person name="Couloux A."/>
            <person name="Denny R."/>
            <person name="Deshpande S."/>
            <person name="Dai X."/>
            <person name="Doyle J.J."/>
            <person name="Dudez A.M."/>
            <person name="Farmer A.D."/>
            <person name="Fouteau S."/>
            <person name="Franken C."/>
            <person name="Gibelin C."/>
            <person name="Gish J."/>
            <person name="Goldstein S."/>
            <person name="Gonzalez A.J."/>
            <person name="Green P.J."/>
            <person name="Hallab A."/>
            <person name="Hartog M."/>
            <person name="Hua A."/>
            <person name="Humphray S.J."/>
            <person name="Jeong D.H."/>
            <person name="Jing Y."/>
            <person name="Jocker A."/>
            <person name="Kenton S.M."/>
            <person name="Kim D.J."/>
            <person name="Klee K."/>
            <person name="Lai H."/>
            <person name="Lang C."/>
            <person name="Lin S."/>
            <person name="Macmil S.L."/>
            <person name="Magdelenat G."/>
            <person name="Matthews L."/>
            <person name="McCorrison J."/>
            <person name="Monaghan E.L."/>
            <person name="Mun J.H."/>
            <person name="Najar F.Z."/>
            <person name="Nicholson C."/>
            <person name="Noirot C."/>
            <person name="O'Bleness M."/>
            <person name="Paule C.R."/>
            <person name="Poulain J."/>
            <person name="Prion F."/>
            <person name="Qin B."/>
            <person name="Qu C."/>
            <person name="Retzel E.F."/>
            <person name="Riddle C."/>
            <person name="Sallet E."/>
            <person name="Samain S."/>
            <person name="Samson N."/>
            <person name="Sanders I."/>
            <person name="Saurat O."/>
            <person name="Scarpelli C."/>
            <person name="Schiex T."/>
            <person name="Segurens B."/>
            <person name="Severin A.J."/>
            <person name="Sherrier D.J."/>
            <person name="Shi R."/>
            <person name="Sims S."/>
            <person name="Singer S.R."/>
            <person name="Sinharoy S."/>
            <person name="Sterck L."/>
            <person name="Viollet A."/>
            <person name="Wang B.B."/>
            <person name="Wang K."/>
            <person name="Wang M."/>
            <person name="Wang X."/>
            <person name="Warfsmann J."/>
            <person name="Weissenbach J."/>
            <person name="White D.D."/>
            <person name="White J.D."/>
            <person name="Wiley G.B."/>
            <person name="Wincker P."/>
            <person name="Xing Y."/>
            <person name="Yang L."/>
            <person name="Yao Z."/>
            <person name="Ying F."/>
            <person name="Zhai J."/>
            <person name="Zhou L."/>
            <person name="Zuber A."/>
            <person name="Denarie J."/>
            <person name="Dixon R.A."/>
            <person name="May G.D."/>
            <person name="Schwartz D.C."/>
            <person name="Rogers J."/>
            <person name="Quetier F."/>
            <person name="Town C.D."/>
            <person name="Roe B.A."/>
        </authorList>
    </citation>
    <scope>NUCLEOTIDE SEQUENCE [LARGE SCALE GENOMIC DNA]</scope>
    <source>
        <strain evidence="1">A17</strain>
        <strain evidence="2 3">cv. Jemalong A17</strain>
    </source>
</reference>
<dbReference type="EMBL" id="CM001221">
    <property type="protein sequence ID" value="KEH27805.1"/>
    <property type="molecule type" value="Genomic_DNA"/>
</dbReference>
<reference evidence="1 3" key="2">
    <citation type="journal article" date="2014" name="BMC Genomics">
        <title>An improved genome release (version Mt4.0) for the model legume Medicago truncatula.</title>
        <authorList>
            <person name="Tang H."/>
            <person name="Krishnakumar V."/>
            <person name="Bidwell S."/>
            <person name="Rosen B."/>
            <person name="Chan A."/>
            <person name="Zhou S."/>
            <person name="Gentzbittel L."/>
            <person name="Childs K.L."/>
            <person name="Yandell M."/>
            <person name="Gundlach H."/>
            <person name="Mayer K.F."/>
            <person name="Schwartz D.C."/>
            <person name="Town C.D."/>
        </authorList>
    </citation>
    <scope>GENOME REANNOTATION</scope>
    <source>
        <strain evidence="1">A17</strain>
        <strain evidence="2 3">cv. Jemalong A17</strain>
    </source>
</reference>
<proteinExistence type="predicted"/>
<organism evidence="1 3">
    <name type="scientific">Medicago truncatula</name>
    <name type="common">Barrel medic</name>
    <name type="synonym">Medicago tribuloides</name>
    <dbReference type="NCBI Taxonomy" id="3880"/>
    <lineage>
        <taxon>Eukaryota</taxon>
        <taxon>Viridiplantae</taxon>
        <taxon>Streptophyta</taxon>
        <taxon>Embryophyta</taxon>
        <taxon>Tracheophyta</taxon>
        <taxon>Spermatophyta</taxon>
        <taxon>Magnoliopsida</taxon>
        <taxon>eudicotyledons</taxon>
        <taxon>Gunneridae</taxon>
        <taxon>Pentapetalae</taxon>
        <taxon>rosids</taxon>
        <taxon>fabids</taxon>
        <taxon>Fabales</taxon>
        <taxon>Fabaceae</taxon>
        <taxon>Papilionoideae</taxon>
        <taxon>50 kb inversion clade</taxon>
        <taxon>NPAAA clade</taxon>
        <taxon>Hologalegina</taxon>
        <taxon>IRL clade</taxon>
        <taxon>Trifolieae</taxon>
        <taxon>Medicago</taxon>
    </lineage>
</organism>
<keyword evidence="3" id="KW-1185">Reference proteome</keyword>
<evidence type="ECO:0000313" key="3">
    <source>
        <dbReference type="Proteomes" id="UP000002051"/>
    </source>
</evidence>
<reference evidence="2" key="3">
    <citation type="submission" date="2015-04" db="UniProtKB">
        <authorList>
            <consortium name="EnsemblPlants"/>
        </authorList>
    </citation>
    <scope>IDENTIFICATION</scope>
    <source>
        <strain evidence="2">cv. Jemalong A17</strain>
    </source>
</reference>